<evidence type="ECO:0000259" key="8">
    <source>
        <dbReference type="Pfam" id="PF13190"/>
    </source>
</evidence>
<comment type="subcellular location">
    <subcellularLocation>
        <location evidence="1">Cell membrane</location>
        <topology evidence="1">Multi-pass membrane protein</topology>
    </subcellularLocation>
</comment>
<dbReference type="InterPro" id="IPR025937">
    <property type="entry name" value="PDGLE_dom"/>
</dbReference>
<evidence type="ECO:0000313" key="10">
    <source>
        <dbReference type="Proteomes" id="UP000679179"/>
    </source>
</evidence>
<feature type="transmembrane region" description="Helical" evidence="7">
    <location>
        <begin position="7"/>
        <end position="28"/>
    </location>
</feature>
<dbReference type="NCBIfam" id="NF008873">
    <property type="entry name" value="PRK11909.1"/>
    <property type="match status" value="1"/>
</dbReference>
<feature type="transmembrane region" description="Helical" evidence="7">
    <location>
        <begin position="72"/>
        <end position="97"/>
    </location>
</feature>
<protein>
    <submittedName>
        <fullName evidence="9">Cobalt transporter CbiM</fullName>
    </submittedName>
</protein>
<evidence type="ECO:0000256" key="7">
    <source>
        <dbReference type="SAM" id="Phobius"/>
    </source>
</evidence>
<dbReference type="PANTHER" id="PTHR34229">
    <property type="entry name" value="METAL TRANSPORT PROTEIN HI_1621-RELATED"/>
    <property type="match status" value="1"/>
</dbReference>
<evidence type="ECO:0000313" key="9">
    <source>
        <dbReference type="EMBL" id="GIM28095.1"/>
    </source>
</evidence>
<dbReference type="InterPro" id="IPR002751">
    <property type="entry name" value="CbiM/NikMN"/>
</dbReference>
<feature type="transmembrane region" description="Helical" evidence="7">
    <location>
        <begin position="40"/>
        <end position="60"/>
    </location>
</feature>
<feature type="transmembrane region" description="Helical" evidence="7">
    <location>
        <begin position="103"/>
        <end position="125"/>
    </location>
</feature>
<dbReference type="Pfam" id="PF01891">
    <property type="entry name" value="CbiM"/>
    <property type="match status" value="1"/>
</dbReference>
<evidence type="ECO:0000256" key="1">
    <source>
        <dbReference type="ARBA" id="ARBA00004651"/>
    </source>
</evidence>
<evidence type="ECO:0000256" key="4">
    <source>
        <dbReference type="ARBA" id="ARBA00022692"/>
    </source>
</evidence>
<dbReference type="Pfam" id="PF13190">
    <property type="entry name" value="PDGLE"/>
    <property type="match status" value="1"/>
</dbReference>
<evidence type="ECO:0000256" key="6">
    <source>
        <dbReference type="ARBA" id="ARBA00023136"/>
    </source>
</evidence>
<organism evidence="9 10">
    <name type="scientific">Clostridium polyendosporum</name>
    <dbReference type="NCBI Taxonomy" id="69208"/>
    <lineage>
        <taxon>Bacteria</taxon>
        <taxon>Bacillati</taxon>
        <taxon>Bacillota</taxon>
        <taxon>Clostridia</taxon>
        <taxon>Eubacteriales</taxon>
        <taxon>Clostridiaceae</taxon>
        <taxon>Clostridium</taxon>
    </lineage>
</organism>
<keyword evidence="2" id="KW-0813">Transport</keyword>
<dbReference type="EMBL" id="BOPZ01000004">
    <property type="protein sequence ID" value="GIM28095.1"/>
    <property type="molecule type" value="Genomic_DNA"/>
</dbReference>
<evidence type="ECO:0000256" key="2">
    <source>
        <dbReference type="ARBA" id="ARBA00022448"/>
    </source>
</evidence>
<feature type="transmembrane region" description="Helical" evidence="7">
    <location>
        <begin position="298"/>
        <end position="319"/>
    </location>
</feature>
<dbReference type="GO" id="GO:0005886">
    <property type="term" value="C:plasma membrane"/>
    <property type="evidence" value="ECO:0007669"/>
    <property type="project" value="UniProtKB-SubCell"/>
</dbReference>
<sequence>MHIPDNYLSPSTCISLATVMVVVWRRAVDKVKNEFNKRKFPLLGICAAFSFLIMMFNIPLPGGTTGHAVGSTLVAILLGPYAAVISITVALAIQALFFGDGGILAFGVNAFNMAFIMPFIGYYIFKLIKGKSENKNRNYIAAFFGAYISINAAAFLAAIEFGIQPILFKSILGFPIYCPYPLKVTIPSMLVPHLLVAGVVEGIITAGVYMYVRKLSPEVIYRKHESENSQLRLRPIYALIATMIILCPLGLLASGTAWGEWSVEELKGLIGYVPQGMQNGLSYKTIFLDYVVTGLPETVGYIISAVLGVLGIYIIIKLINKKVLVVRDR</sequence>
<name>A0A919VF62_9CLOT</name>
<gene>
    <name evidence="9" type="ORF">CPJCM30710_07610</name>
</gene>
<feature type="transmembrane region" description="Helical" evidence="7">
    <location>
        <begin position="233"/>
        <end position="253"/>
    </location>
</feature>
<dbReference type="Gene3D" id="1.10.1760.20">
    <property type="match status" value="1"/>
</dbReference>
<dbReference type="NCBIfam" id="NF005598">
    <property type="entry name" value="PRK07331.1"/>
    <property type="match status" value="1"/>
</dbReference>
<dbReference type="Proteomes" id="UP000679179">
    <property type="component" value="Unassembled WGS sequence"/>
</dbReference>
<keyword evidence="4 7" id="KW-0812">Transmembrane</keyword>
<dbReference type="GO" id="GO:0000041">
    <property type="term" value="P:transition metal ion transport"/>
    <property type="evidence" value="ECO:0007669"/>
    <property type="project" value="InterPro"/>
</dbReference>
<dbReference type="RefSeq" id="WP_212902830.1">
    <property type="nucleotide sequence ID" value="NZ_BOPZ01000004.1"/>
</dbReference>
<feature type="domain" description="PDGLE" evidence="8">
    <location>
        <begin position="236"/>
        <end position="319"/>
    </location>
</feature>
<comment type="caution">
    <text evidence="9">The sequence shown here is derived from an EMBL/GenBank/DDBJ whole genome shotgun (WGS) entry which is preliminary data.</text>
</comment>
<feature type="transmembrane region" description="Helical" evidence="7">
    <location>
        <begin position="190"/>
        <end position="212"/>
    </location>
</feature>
<evidence type="ECO:0000256" key="3">
    <source>
        <dbReference type="ARBA" id="ARBA00022475"/>
    </source>
</evidence>
<proteinExistence type="predicted"/>
<dbReference type="PANTHER" id="PTHR34229:SF1">
    <property type="entry name" value="METAL TRANSPORT PROTEIN HI_1621-RELATED"/>
    <property type="match status" value="1"/>
</dbReference>
<keyword evidence="5 7" id="KW-1133">Transmembrane helix</keyword>
<feature type="transmembrane region" description="Helical" evidence="7">
    <location>
        <begin position="137"/>
        <end position="159"/>
    </location>
</feature>
<keyword evidence="10" id="KW-1185">Reference proteome</keyword>
<accession>A0A919VF62</accession>
<evidence type="ECO:0000256" key="5">
    <source>
        <dbReference type="ARBA" id="ARBA00022989"/>
    </source>
</evidence>
<keyword evidence="6 7" id="KW-0472">Membrane</keyword>
<reference evidence="9" key="1">
    <citation type="submission" date="2021-03" db="EMBL/GenBank/DDBJ databases">
        <title>Taxonomic study of Clostridium polyendosporum from meadow-gley soil under rice.</title>
        <authorList>
            <person name="Kobayashi H."/>
            <person name="Tanizawa Y."/>
            <person name="Yagura M."/>
        </authorList>
    </citation>
    <scope>NUCLEOTIDE SEQUENCE</scope>
    <source>
        <strain evidence="9">JCM 30710</strain>
    </source>
</reference>
<keyword evidence="3" id="KW-1003">Cell membrane</keyword>
<dbReference type="AlphaFoldDB" id="A0A919VF62"/>